<dbReference type="PANTHER" id="PTHR15892:SF2">
    <property type="entry name" value="LARGE RIBOSOMAL SUBUNIT PROTEIN UL30M"/>
    <property type="match status" value="1"/>
</dbReference>
<dbReference type="EMBL" id="JAGTAR010000019">
    <property type="protein sequence ID" value="MBR8536438.1"/>
    <property type="molecule type" value="Genomic_DNA"/>
</dbReference>
<dbReference type="FunFam" id="3.30.1390.20:FF:000001">
    <property type="entry name" value="50S ribosomal protein L30"/>
    <property type="match status" value="1"/>
</dbReference>
<evidence type="ECO:0000256" key="3">
    <source>
        <dbReference type="ARBA" id="ARBA00022980"/>
    </source>
</evidence>
<dbReference type="Proteomes" id="UP000679220">
    <property type="component" value="Unassembled WGS sequence"/>
</dbReference>
<evidence type="ECO:0000256" key="5">
    <source>
        <dbReference type="HAMAP-Rule" id="MF_01371"/>
    </source>
</evidence>
<keyword evidence="9" id="KW-1185">Reference proteome</keyword>
<dbReference type="InterPro" id="IPR036919">
    <property type="entry name" value="Ribo_uL30_ferredoxin-like_sf"/>
</dbReference>
<dbReference type="InterPro" id="IPR018038">
    <property type="entry name" value="Ribosomal_uL30_CS"/>
</dbReference>
<evidence type="ECO:0000313" key="8">
    <source>
        <dbReference type="EMBL" id="MBR8536438.1"/>
    </source>
</evidence>
<accession>A0A941F5R6</accession>
<comment type="caution">
    <text evidence="8">The sequence shown here is derived from an EMBL/GenBank/DDBJ whole genome shotgun (WGS) entry which is preliminary data.</text>
</comment>
<dbReference type="SUPFAM" id="SSF55129">
    <property type="entry name" value="Ribosomal protein L30p/L7e"/>
    <property type="match status" value="1"/>
</dbReference>
<dbReference type="GO" id="GO:0006412">
    <property type="term" value="P:translation"/>
    <property type="evidence" value="ECO:0007669"/>
    <property type="project" value="UniProtKB-UniRule"/>
</dbReference>
<evidence type="ECO:0000313" key="9">
    <source>
        <dbReference type="Proteomes" id="UP000679220"/>
    </source>
</evidence>
<evidence type="ECO:0000259" key="7">
    <source>
        <dbReference type="Pfam" id="PF00327"/>
    </source>
</evidence>
<keyword evidence="3 5" id="KW-0689">Ribosomal protein</keyword>
<dbReference type="RefSeq" id="WP_212191469.1">
    <property type="nucleotide sequence ID" value="NZ_JAGTAR010000019.1"/>
</dbReference>
<dbReference type="AlphaFoldDB" id="A0A941F5R6"/>
<reference evidence="8" key="2">
    <citation type="submission" date="2021-04" db="EMBL/GenBank/DDBJ databases">
        <authorList>
            <person name="Zhang T."/>
            <person name="Zhang Y."/>
            <person name="Lu D."/>
            <person name="Zuo D."/>
            <person name="Du Z."/>
        </authorList>
    </citation>
    <scope>NUCLEOTIDE SEQUENCE</scope>
    <source>
        <strain evidence="8">JR1</strain>
    </source>
</reference>
<dbReference type="NCBIfam" id="TIGR01308">
    <property type="entry name" value="rpmD_bact"/>
    <property type="match status" value="1"/>
</dbReference>
<evidence type="ECO:0000256" key="2">
    <source>
        <dbReference type="ARBA" id="ARBA00011838"/>
    </source>
</evidence>
<dbReference type="InterPro" id="IPR016082">
    <property type="entry name" value="Ribosomal_uL30_ferredoxin-like"/>
</dbReference>
<dbReference type="PIRSF" id="PIRSF002211">
    <property type="entry name" value="Ribosomal_L30_bac-type"/>
    <property type="match status" value="1"/>
</dbReference>
<feature type="domain" description="Large ribosomal subunit protein uL30-like ferredoxin-like fold" evidence="7">
    <location>
        <begin position="4"/>
        <end position="54"/>
    </location>
</feature>
<protein>
    <recommendedName>
        <fullName evidence="5">Large ribosomal subunit protein uL30</fullName>
    </recommendedName>
</protein>
<keyword evidence="4 5" id="KW-0687">Ribonucleoprotein</keyword>
<dbReference type="Gene3D" id="3.30.1390.20">
    <property type="entry name" value="Ribosomal protein L30, ferredoxin-like fold domain"/>
    <property type="match status" value="1"/>
</dbReference>
<dbReference type="GO" id="GO:0022625">
    <property type="term" value="C:cytosolic large ribosomal subunit"/>
    <property type="evidence" value="ECO:0007669"/>
    <property type="project" value="TreeGrafter"/>
</dbReference>
<dbReference type="Pfam" id="PF00327">
    <property type="entry name" value="Ribosomal_L30"/>
    <property type="match status" value="1"/>
</dbReference>
<reference evidence="8" key="1">
    <citation type="journal article" date="2018" name="Int. J. Syst. Evol. Microbiol.">
        <title>Carboxylicivirga sediminis sp. nov., isolated from coastal sediment.</title>
        <authorList>
            <person name="Wang F.Q."/>
            <person name="Ren L.H."/>
            <person name="Zou R.J."/>
            <person name="Sun Y.Z."/>
            <person name="Liu X.J."/>
            <person name="Jiang F."/>
            <person name="Liu L.J."/>
        </authorList>
    </citation>
    <scope>NUCLEOTIDE SEQUENCE</scope>
    <source>
        <strain evidence="8">JR1</strain>
    </source>
</reference>
<dbReference type="HAMAP" id="MF_01371_B">
    <property type="entry name" value="Ribosomal_uL30_B"/>
    <property type="match status" value="1"/>
</dbReference>
<dbReference type="PROSITE" id="PS00634">
    <property type="entry name" value="RIBOSOMAL_L30"/>
    <property type="match status" value="1"/>
</dbReference>
<evidence type="ECO:0000256" key="6">
    <source>
        <dbReference type="RuleBase" id="RU003734"/>
    </source>
</evidence>
<name>A0A941F5R6_9BACT</name>
<comment type="similarity">
    <text evidence="1 5 6">Belongs to the universal ribosomal protein uL30 family.</text>
</comment>
<dbReference type="CDD" id="cd01658">
    <property type="entry name" value="Ribosomal_L30"/>
    <property type="match status" value="1"/>
</dbReference>
<sequence length="58" mass="6393">MAKIKVTQVKSKIGATARQKNTLAALGLKKLQQTVEHEATPQIEGMVQKVLHLVTVER</sequence>
<comment type="subunit">
    <text evidence="2 5">Part of the 50S ribosomal subunit.</text>
</comment>
<evidence type="ECO:0000256" key="4">
    <source>
        <dbReference type="ARBA" id="ARBA00023274"/>
    </source>
</evidence>
<proteinExistence type="inferred from homology"/>
<dbReference type="PANTHER" id="PTHR15892">
    <property type="entry name" value="MITOCHONDRIAL RIBOSOMAL PROTEIN L30"/>
    <property type="match status" value="1"/>
</dbReference>
<organism evidence="8 9">
    <name type="scientific">Carboxylicivirga sediminis</name>
    <dbReference type="NCBI Taxonomy" id="2006564"/>
    <lineage>
        <taxon>Bacteria</taxon>
        <taxon>Pseudomonadati</taxon>
        <taxon>Bacteroidota</taxon>
        <taxon>Bacteroidia</taxon>
        <taxon>Marinilabiliales</taxon>
        <taxon>Marinilabiliaceae</taxon>
        <taxon>Carboxylicivirga</taxon>
    </lineage>
</organism>
<dbReference type="GO" id="GO:0003735">
    <property type="term" value="F:structural constituent of ribosome"/>
    <property type="evidence" value="ECO:0007669"/>
    <property type="project" value="InterPro"/>
</dbReference>
<evidence type="ECO:0000256" key="1">
    <source>
        <dbReference type="ARBA" id="ARBA00007594"/>
    </source>
</evidence>
<gene>
    <name evidence="5 8" type="primary">rpmD</name>
    <name evidence="8" type="ORF">KDU71_12770</name>
</gene>
<dbReference type="InterPro" id="IPR005996">
    <property type="entry name" value="Ribosomal_uL30_bac-type"/>
</dbReference>